<protein>
    <recommendedName>
        <fullName evidence="4">DUF3592 domain-containing protein</fullName>
    </recommendedName>
</protein>
<comment type="caution">
    <text evidence="2">The sequence shown here is derived from an EMBL/GenBank/DDBJ whole genome shotgun (WGS) entry which is preliminary data.</text>
</comment>
<keyword evidence="1" id="KW-1133">Transmembrane helix</keyword>
<feature type="transmembrane region" description="Helical" evidence="1">
    <location>
        <begin position="183"/>
        <end position="206"/>
    </location>
</feature>
<gene>
    <name evidence="2" type="ORF">GCM10010405_35480</name>
</gene>
<organism evidence="2 3">
    <name type="scientific">Streptomyces macrosporus</name>
    <dbReference type="NCBI Taxonomy" id="44032"/>
    <lineage>
        <taxon>Bacteria</taxon>
        <taxon>Bacillati</taxon>
        <taxon>Actinomycetota</taxon>
        <taxon>Actinomycetes</taxon>
        <taxon>Kitasatosporales</taxon>
        <taxon>Streptomycetaceae</taxon>
        <taxon>Streptomyces</taxon>
    </lineage>
</organism>
<dbReference type="EMBL" id="BAAASZ010000026">
    <property type="protein sequence ID" value="GAA2448988.1"/>
    <property type="molecule type" value="Genomic_DNA"/>
</dbReference>
<keyword evidence="3" id="KW-1185">Reference proteome</keyword>
<sequence>MTDLTGRGAGASGTWGPMLSVGFGLLLVLVSAGLFAAVPGELADIRAYAAAPACPAGTRADTCATRVPAIVEDTEREPDGRGARYWLLLTEQGSDTVLRVHMDGSEPVYDTVRAGDEVTLVYWRGDVRTVEFGAVTQETRASPAGDWRLPLGLGLLLLPFGIGALSTGWWYRYRYSSTAPSYPWGLAVLWGTAGIVGCVGFFAGSADSVPDTLLITAAGVPPAAGLGCLLAWWLRRRMKKAEDTGDIVAIPVKGKRCLRATVYGDVPYSVDGFGHLVVGDGRPAATPDPTGVVARRELPETLTVERVRAFRPDDPQHWAPAYEYDGVAIECRDGDRTVLIATGRRDAPLILGALTDAPTIRTGPGAE</sequence>
<feature type="transmembrane region" description="Helical" evidence="1">
    <location>
        <begin position="151"/>
        <end position="171"/>
    </location>
</feature>
<keyword evidence="1" id="KW-0812">Transmembrane</keyword>
<feature type="transmembrane region" description="Helical" evidence="1">
    <location>
        <begin position="212"/>
        <end position="234"/>
    </location>
</feature>
<evidence type="ECO:0008006" key="4">
    <source>
        <dbReference type="Google" id="ProtNLM"/>
    </source>
</evidence>
<proteinExistence type="predicted"/>
<accession>A0ABP5XDR8</accession>
<evidence type="ECO:0000313" key="2">
    <source>
        <dbReference type="EMBL" id="GAA2448988.1"/>
    </source>
</evidence>
<keyword evidence="1" id="KW-0472">Membrane</keyword>
<evidence type="ECO:0000313" key="3">
    <source>
        <dbReference type="Proteomes" id="UP001501638"/>
    </source>
</evidence>
<evidence type="ECO:0000256" key="1">
    <source>
        <dbReference type="SAM" id="Phobius"/>
    </source>
</evidence>
<name>A0ABP5XDR8_9ACTN</name>
<feature type="transmembrane region" description="Helical" evidence="1">
    <location>
        <begin position="21"/>
        <end position="38"/>
    </location>
</feature>
<reference evidence="3" key="1">
    <citation type="journal article" date="2019" name="Int. J. Syst. Evol. Microbiol.">
        <title>The Global Catalogue of Microorganisms (GCM) 10K type strain sequencing project: providing services to taxonomists for standard genome sequencing and annotation.</title>
        <authorList>
            <consortium name="The Broad Institute Genomics Platform"/>
            <consortium name="The Broad Institute Genome Sequencing Center for Infectious Disease"/>
            <person name="Wu L."/>
            <person name="Ma J."/>
        </authorList>
    </citation>
    <scope>NUCLEOTIDE SEQUENCE [LARGE SCALE GENOMIC DNA]</scope>
    <source>
        <strain evidence="3">JCM 6305</strain>
    </source>
</reference>
<dbReference type="Proteomes" id="UP001501638">
    <property type="component" value="Unassembled WGS sequence"/>
</dbReference>
<dbReference type="RefSeq" id="WP_344324011.1">
    <property type="nucleotide sequence ID" value="NZ_BAAASZ010000026.1"/>
</dbReference>